<comment type="caution">
    <text evidence="4">The sequence shown here is derived from an EMBL/GenBank/DDBJ whole genome shotgun (WGS) entry which is preliminary data.</text>
</comment>
<dbReference type="GO" id="GO:0101031">
    <property type="term" value="C:protein folding chaperone complex"/>
    <property type="evidence" value="ECO:0007669"/>
    <property type="project" value="TreeGrafter"/>
</dbReference>
<evidence type="ECO:0000256" key="3">
    <source>
        <dbReference type="SAM" id="MobiDB-lite"/>
    </source>
</evidence>
<feature type="region of interest" description="Disordered" evidence="3">
    <location>
        <begin position="167"/>
        <end position="220"/>
    </location>
</feature>
<dbReference type="PANTHER" id="PTHR46423:SF1">
    <property type="entry name" value="RNA POLYMERASE II-ASSOCIATED PROTEIN 3"/>
    <property type="match status" value="1"/>
</dbReference>
<keyword evidence="5" id="KW-1185">Reference proteome</keyword>
<evidence type="ECO:0000313" key="4">
    <source>
        <dbReference type="EMBL" id="KAL1528357.1"/>
    </source>
</evidence>
<dbReference type="PANTHER" id="PTHR46423">
    <property type="entry name" value="RNA POLYMERASE II-ASSOCIATED PROTEIN 3"/>
    <property type="match status" value="1"/>
</dbReference>
<sequence length="811" mass="88344">MALQAADMIATDEEAREAVLSADVLRLSFPRNWPSIFQQPSRLKRFTGKAELGGVRCRAVRRAAFADQQAAAEAGVVVRPFDSFRNAAELQRSPLGWPVVQGFLVLELIAHEVDLSTSVRDVSEVSAGKAFVAFRHHWNRKPDGTWVDLTPAFIHQASDAQSLLVESVKGARPTPPPPVSDGFGPGLLRRTAPSAPASSSPTSTAEGRASLRAPANPRRRGIEIARWDQVVKEEEAKEATADRARQTENETLMRQELARAQQLIQEAHTRREKQTQSTIDELKPKFKELGLMTMPREDLCEFGRASESEQEKIDRHEEQVRMAKQRLEKGLNKSKFDELADQMLLEEESPKAPVKEFLMQAMSKPKEETYCEDENETGEERLGLDAHKKLQGGTIKRDASEAETEAKTAEGKRCDEQRKDFFANLLQAAEVTKQAGNFSFKQGDDRDAICKYRDALSMLCVESAATQLLEAASEGESAGRPFASLPDGVTPAEVRRRSPHELLLALHSNMAACCLRTRQFHAAREAATAALVLSPTDLKARRRRAAALSAIGLHPAACDDMATALKAAAGRKAQREVAASMCEAWALRAPAARGYIEETAGGADGAAAAVALSHALAGRGTARQWAARAGDAVFALARASSALLVDAALECASNDDAGGAAGLLRCAAWLIGPRGTLAAEEALIEAVNAHFSQLVLADEQVVVASLQLVEALARRRVANVARLLLPQLLQLWRNGRTAKVRVAANEALIWCTRCPFTNEWMQDAKQVELEPVLLKVVSYQKSCDVKGGWALRVEDEMAYTTETGIFLGDGS</sequence>
<accession>A0AB34K559</accession>
<feature type="compositionally biased region" description="Basic and acidic residues" evidence="3">
    <location>
        <begin position="395"/>
        <end position="412"/>
    </location>
</feature>
<dbReference type="Gene3D" id="1.25.40.10">
    <property type="entry name" value="Tetratricopeptide repeat domain"/>
    <property type="match status" value="1"/>
</dbReference>
<gene>
    <name evidence="4" type="ORF">AB1Y20_009710</name>
</gene>
<dbReference type="InterPro" id="IPR011990">
    <property type="entry name" value="TPR-like_helical_dom_sf"/>
</dbReference>
<dbReference type="AlphaFoldDB" id="A0AB34K559"/>
<evidence type="ECO:0000256" key="2">
    <source>
        <dbReference type="SAM" id="Coils"/>
    </source>
</evidence>
<evidence type="ECO:0000313" key="5">
    <source>
        <dbReference type="Proteomes" id="UP001515480"/>
    </source>
</evidence>
<keyword evidence="2" id="KW-0175">Coiled coil</keyword>
<keyword evidence="1" id="KW-0802">TPR repeat</keyword>
<feature type="coiled-coil region" evidence="2">
    <location>
        <begin position="230"/>
        <end position="277"/>
    </location>
</feature>
<feature type="region of interest" description="Disordered" evidence="3">
    <location>
        <begin position="392"/>
        <end position="412"/>
    </location>
</feature>
<feature type="coiled-coil region" evidence="2">
    <location>
        <begin position="306"/>
        <end position="333"/>
    </location>
</feature>
<dbReference type="EMBL" id="JBGBPQ010000002">
    <property type="protein sequence ID" value="KAL1528357.1"/>
    <property type="molecule type" value="Genomic_DNA"/>
</dbReference>
<proteinExistence type="predicted"/>
<dbReference type="SUPFAM" id="SSF48452">
    <property type="entry name" value="TPR-like"/>
    <property type="match status" value="1"/>
</dbReference>
<dbReference type="Proteomes" id="UP001515480">
    <property type="component" value="Unassembled WGS sequence"/>
</dbReference>
<protein>
    <submittedName>
        <fullName evidence="4">Uncharacterized protein</fullName>
    </submittedName>
</protein>
<name>A0AB34K559_PRYPA</name>
<organism evidence="4 5">
    <name type="scientific">Prymnesium parvum</name>
    <name type="common">Toxic golden alga</name>
    <dbReference type="NCBI Taxonomy" id="97485"/>
    <lineage>
        <taxon>Eukaryota</taxon>
        <taxon>Haptista</taxon>
        <taxon>Haptophyta</taxon>
        <taxon>Prymnesiophyceae</taxon>
        <taxon>Prymnesiales</taxon>
        <taxon>Prymnesiaceae</taxon>
        <taxon>Prymnesium</taxon>
    </lineage>
</organism>
<evidence type="ECO:0000256" key="1">
    <source>
        <dbReference type="ARBA" id="ARBA00022803"/>
    </source>
</evidence>
<feature type="compositionally biased region" description="Low complexity" evidence="3">
    <location>
        <begin position="191"/>
        <end position="205"/>
    </location>
</feature>
<dbReference type="InterPro" id="IPR051966">
    <property type="entry name" value="RPAP3"/>
</dbReference>
<reference evidence="4 5" key="1">
    <citation type="journal article" date="2024" name="Science">
        <title>Giant polyketide synthase enzymes in the biosynthesis of giant marine polyether toxins.</title>
        <authorList>
            <person name="Fallon T.R."/>
            <person name="Shende V.V."/>
            <person name="Wierzbicki I.H."/>
            <person name="Pendleton A.L."/>
            <person name="Watervoot N.F."/>
            <person name="Auber R.P."/>
            <person name="Gonzalez D.J."/>
            <person name="Wisecaver J.H."/>
            <person name="Moore B.S."/>
        </authorList>
    </citation>
    <scope>NUCLEOTIDE SEQUENCE [LARGE SCALE GENOMIC DNA]</scope>
    <source>
        <strain evidence="4 5">12B1</strain>
    </source>
</reference>